<feature type="domain" description="Phytocyanin" evidence="5">
    <location>
        <begin position="41"/>
        <end position="142"/>
    </location>
</feature>
<sequence length="238" mass="25768">MYSLMAMQRDQFNRVMVMILAPLMASLLIPCFCCSCSYSGVQYSVGDTLWTIPPTPDYFSNWSSSIFFAIGDSLVFDFETGRFNLVQVSKPEYDRCTAFNPINIISKGPAILPLKQEGVFYFICNISNYCILGQKISITVHNYCPTHNPPSPSPSPSSSPTPTSFPPAAVPVVPSSPSVPALSPVPSPISDGNNTEAPLAAKSSGAFANRAKIGFDFRGMLIFTAGCALLVLLFGEFF</sequence>
<organism evidence="6 7">
    <name type="scientific">Ziziphus jujuba var. spinosa</name>
    <dbReference type="NCBI Taxonomy" id="714518"/>
    <lineage>
        <taxon>Eukaryota</taxon>
        <taxon>Viridiplantae</taxon>
        <taxon>Streptophyta</taxon>
        <taxon>Embryophyta</taxon>
        <taxon>Tracheophyta</taxon>
        <taxon>Spermatophyta</taxon>
        <taxon>Magnoliopsida</taxon>
        <taxon>eudicotyledons</taxon>
        <taxon>Gunneridae</taxon>
        <taxon>Pentapetalae</taxon>
        <taxon>rosids</taxon>
        <taxon>fabids</taxon>
        <taxon>Rosales</taxon>
        <taxon>Rhamnaceae</taxon>
        <taxon>Paliureae</taxon>
        <taxon>Ziziphus</taxon>
    </lineage>
</organism>
<evidence type="ECO:0000259" key="5">
    <source>
        <dbReference type="PROSITE" id="PS51485"/>
    </source>
</evidence>
<keyword evidence="2" id="KW-0325">Glycoprotein</keyword>
<dbReference type="InterPro" id="IPR008972">
    <property type="entry name" value="Cupredoxin"/>
</dbReference>
<dbReference type="GO" id="GO:0009055">
    <property type="term" value="F:electron transfer activity"/>
    <property type="evidence" value="ECO:0007669"/>
    <property type="project" value="InterPro"/>
</dbReference>
<dbReference type="AlphaFoldDB" id="A0A978VMW2"/>
<evidence type="ECO:0000313" key="6">
    <source>
        <dbReference type="EMBL" id="KAH7536887.1"/>
    </source>
</evidence>
<dbReference type="InterPro" id="IPR003245">
    <property type="entry name" value="Phytocyanin_dom"/>
</dbReference>
<protein>
    <recommendedName>
        <fullName evidence="5">Phytocyanin domain-containing protein</fullName>
    </recommendedName>
</protein>
<proteinExistence type="predicted"/>
<dbReference type="PANTHER" id="PTHR33021">
    <property type="entry name" value="BLUE COPPER PROTEIN"/>
    <property type="match status" value="1"/>
</dbReference>
<keyword evidence="1" id="KW-1015">Disulfide bond</keyword>
<dbReference type="Pfam" id="PF02298">
    <property type="entry name" value="Cu_bind_like"/>
    <property type="match status" value="1"/>
</dbReference>
<dbReference type="CDD" id="cd13920">
    <property type="entry name" value="Stellacyanin"/>
    <property type="match status" value="1"/>
</dbReference>
<evidence type="ECO:0000256" key="4">
    <source>
        <dbReference type="SAM" id="Phobius"/>
    </source>
</evidence>
<evidence type="ECO:0000256" key="3">
    <source>
        <dbReference type="SAM" id="MobiDB-lite"/>
    </source>
</evidence>
<gene>
    <name evidence="6" type="ORF">FEM48_Zijuj03G0033700</name>
</gene>
<feature type="transmembrane region" description="Helical" evidence="4">
    <location>
        <begin position="217"/>
        <end position="235"/>
    </location>
</feature>
<evidence type="ECO:0000256" key="1">
    <source>
        <dbReference type="ARBA" id="ARBA00023157"/>
    </source>
</evidence>
<dbReference type="GO" id="GO:0005886">
    <property type="term" value="C:plasma membrane"/>
    <property type="evidence" value="ECO:0007669"/>
    <property type="project" value="TreeGrafter"/>
</dbReference>
<dbReference type="InterPro" id="IPR039391">
    <property type="entry name" value="Phytocyanin-like"/>
</dbReference>
<comment type="caution">
    <text evidence="6">The sequence shown here is derived from an EMBL/GenBank/DDBJ whole genome shotgun (WGS) entry which is preliminary data.</text>
</comment>
<dbReference type="Proteomes" id="UP000813462">
    <property type="component" value="Unassembled WGS sequence"/>
</dbReference>
<reference evidence="6" key="1">
    <citation type="journal article" date="2021" name="Front. Plant Sci.">
        <title>Chromosome-Scale Genome Assembly for Chinese Sour Jujube and Insights Into Its Genome Evolution and Domestication Signature.</title>
        <authorList>
            <person name="Shen L.-Y."/>
            <person name="Luo H."/>
            <person name="Wang X.-L."/>
            <person name="Wang X.-M."/>
            <person name="Qiu X.-J."/>
            <person name="Liu H."/>
            <person name="Zhou S.-S."/>
            <person name="Jia K.-H."/>
            <person name="Nie S."/>
            <person name="Bao Y.-T."/>
            <person name="Zhang R.-G."/>
            <person name="Yun Q.-Z."/>
            <person name="Chai Y.-H."/>
            <person name="Lu J.-Y."/>
            <person name="Li Y."/>
            <person name="Zhao S.-W."/>
            <person name="Mao J.-F."/>
            <person name="Jia S.-G."/>
            <person name="Mao Y.-M."/>
        </authorList>
    </citation>
    <scope>NUCLEOTIDE SEQUENCE</scope>
    <source>
        <strain evidence="6">AT0</strain>
        <tissue evidence="6">Leaf</tissue>
    </source>
</reference>
<name>A0A978VMW2_ZIZJJ</name>
<dbReference type="FunFam" id="2.60.40.420:FF:000034">
    <property type="entry name" value="Cupredoxin superfamily protein"/>
    <property type="match status" value="1"/>
</dbReference>
<evidence type="ECO:0000256" key="2">
    <source>
        <dbReference type="ARBA" id="ARBA00023180"/>
    </source>
</evidence>
<keyword evidence="4" id="KW-1133">Transmembrane helix</keyword>
<keyword evidence="4" id="KW-0812">Transmembrane</keyword>
<accession>A0A978VMW2</accession>
<feature type="region of interest" description="Disordered" evidence="3">
    <location>
        <begin position="147"/>
        <end position="167"/>
    </location>
</feature>
<dbReference type="SUPFAM" id="SSF49503">
    <property type="entry name" value="Cupredoxins"/>
    <property type="match status" value="1"/>
</dbReference>
<keyword evidence="4" id="KW-0472">Membrane</keyword>
<dbReference type="Gene3D" id="2.60.40.420">
    <property type="entry name" value="Cupredoxins - blue copper proteins"/>
    <property type="match status" value="1"/>
</dbReference>
<dbReference type="EMBL" id="JAEACU010000003">
    <property type="protein sequence ID" value="KAH7536887.1"/>
    <property type="molecule type" value="Genomic_DNA"/>
</dbReference>
<dbReference type="PANTHER" id="PTHR33021:SF288">
    <property type="entry name" value="OS03G0648500 PROTEIN"/>
    <property type="match status" value="1"/>
</dbReference>
<dbReference type="PROSITE" id="PS51485">
    <property type="entry name" value="PHYTOCYANIN"/>
    <property type="match status" value="1"/>
</dbReference>
<evidence type="ECO:0000313" key="7">
    <source>
        <dbReference type="Proteomes" id="UP000813462"/>
    </source>
</evidence>